<dbReference type="Pfam" id="PF08044">
    <property type="entry name" value="DUF1707"/>
    <property type="match status" value="1"/>
</dbReference>
<keyword evidence="3" id="KW-1185">Reference proteome</keyword>
<sequence>MRVTATNPVAPRYLRVSDAERQHVVGLLQKAIGLGLIDLDEFTTRTDSALTARTRGDLNSLLVDLPGLSLRAGAEEPESMTLSSHGSSLVREGHWRVPTALRVENQGGVVRLDFTQAEFAGETVLITVAMRHSHLVLTVPEGIAVQDEVTSKHSVVRLRDLAPASAFGRRIVLRGELVHSSLRAGRPGRRWSLLGRR</sequence>
<dbReference type="PANTHER" id="PTHR40763">
    <property type="entry name" value="MEMBRANE PROTEIN-RELATED"/>
    <property type="match status" value="1"/>
</dbReference>
<name>A0ABT1JLG4_ACTCY</name>
<organism evidence="2 3">
    <name type="scientific">Actinoalloteichus caeruleus DSM 43889</name>
    <dbReference type="NCBI Taxonomy" id="1120930"/>
    <lineage>
        <taxon>Bacteria</taxon>
        <taxon>Bacillati</taxon>
        <taxon>Actinomycetota</taxon>
        <taxon>Actinomycetes</taxon>
        <taxon>Pseudonocardiales</taxon>
        <taxon>Pseudonocardiaceae</taxon>
        <taxon>Actinoalloteichus</taxon>
        <taxon>Actinoalloteichus cyanogriseus</taxon>
    </lineage>
</organism>
<protein>
    <recommendedName>
        <fullName evidence="1">DUF1707 domain-containing protein</fullName>
    </recommendedName>
</protein>
<evidence type="ECO:0000313" key="3">
    <source>
        <dbReference type="Proteomes" id="UP000791080"/>
    </source>
</evidence>
<evidence type="ECO:0000313" key="2">
    <source>
        <dbReference type="EMBL" id="MCP2333001.1"/>
    </source>
</evidence>
<gene>
    <name evidence="2" type="ORF">G443_003271</name>
</gene>
<reference evidence="2 3" key="1">
    <citation type="submission" date="2013-07" db="EMBL/GenBank/DDBJ databases">
        <authorList>
            <consortium name="DOE Joint Genome Institute"/>
            <person name="Reeve W."/>
            <person name="Huntemann M."/>
            <person name="Han J."/>
            <person name="Chen A."/>
            <person name="Kyrpides N."/>
            <person name="Mavromatis K."/>
            <person name="Markowitz V."/>
            <person name="Palaniappan K."/>
            <person name="Ivanova N."/>
            <person name="Schaumberg A."/>
            <person name="Pati A."/>
            <person name="Liolios K."/>
            <person name="Nordberg H.P."/>
            <person name="Cantor M.N."/>
            <person name="Hua S.X."/>
            <person name="Woyke T."/>
        </authorList>
    </citation>
    <scope>NUCLEOTIDE SEQUENCE [LARGE SCALE GENOMIC DNA]</scope>
    <source>
        <strain evidence="2 3">DSM 43889</strain>
    </source>
</reference>
<comment type="caution">
    <text evidence="2">The sequence shown here is derived from an EMBL/GenBank/DDBJ whole genome shotgun (WGS) entry which is preliminary data.</text>
</comment>
<feature type="domain" description="DUF1707" evidence="1">
    <location>
        <begin position="14"/>
        <end position="66"/>
    </location>
</feature>
<dbReference type="InterPro" id="IPR012551">
    <property type="entry name" value="DUF1707_SHOCT-like"/>
</dbReference>
<dbReference type="EMBL" id="AUBJ02000001">
    <property type="protein sequence ID" value="MCP2333001.1"/>
    <property type="molecule type" value="Genomic_DNA"/>
</dbReference>
<accession>A0ABT1JLG4</accession>
<evidence type="ECO:0000259" key="1">
    <source>
        <dbReference type="Pfam" id="PF08044"/>
    </source>
</evidence>
<dbReference type="PANTHER" id="PTHR40763:SF5">
    <property type="entry name" value="MEMBRANE PROTEIN"/>
    <property type="match status" value="1"/>
</dbReference>
<proteinExistence type="predicted"/>
<dbReference type="Proteomes" id="UP000791080">
    <property type="component" value="Unassembled WGS sequence"/>
</dbReference>
<reference evidence="2 3" key="2">
    <citation type="submission" date="2022-06" db="EMBL/GenBank/DDBJ databases">
        <title>Genomic Encyclopedia of Type Strains, Phase I: the one thousand microbial genomes (KMG-I) project.</title>
        <authorList>
            <person name="Kyrpides N."/>
        </authorList>
    </citation>
    <scope>NUCLEOTIDE SEQUENCE [LARGE SCALE GENOMIC DNA]</scope>
    <source>
        <strain evidence="2 3">DSM 43889</strain>
    </source>
</reference>